<dbReference type="EMBL" id="CP000394">
    <property type="protein sequence ID" value="ASV62467.1"/>
    <property type="molecule type" value="Genomic_DNA"/>
</dbReference>
<protein>
    <submittedName>
        <fullName evidence="2">Uncharacterized protein</fullName>
    </submittedName>
</protein>
<dbReference type="KEGG" id="gbe:GbCGDNIH1_5053"/>
<sequence>MSDPTHDGGALHAKSGAGKLSGLHSATNIIAKSLREGGNATFFNGFSKNMLW</sequence>
<dbReference type="AlphaFoldDB" id="A0A286M368"/>
<keyword evidence="3" id="KW-1185">Reference proteome</keyword>
<gene>
    <name evidence="2" type="ordered locus">GbCGDNIH1_5053</name>
</gene>
<feature type="region of interest" description="Disordered" evidence="1">
    <location>
        <begin position="1"/>
        <end position="20"/>
    </location>
</feature>
<name>A0A286M368_GRABC</name>
<dbReference type="Proteomes" id="UP000001963">
    <property type="component" value="Chromosome"/>
</dbReference>
<evidence type="ECO:0000313" key="2">
    <source>
        <dbReference type="EMBL" id="ASV62467.1"/>
    </source>
</evidence>
<reference evidence="2 3" key="1">
    <citation type="journal article" date="2007" name="J. Bacteriol.">
        <title>Genome sequence analysis of the emerging human pathogenic acetic acid bacterium Granulibacter bethesdensis.</title>
        <authorList>
            <person name="Greenberg D.E."/>
            <person name="Porcella S.F."/>
            <person name="Zelazny A.M."/>
            <person name="Virtaneva K."/>
            <person name="Sturdevant D.E."/>
            <person name="Kupko J.J.III."/>
            <person name="Barbian K.D."/>
            <person name="Babar A."/>
            <person name="Dorward D.W."/>
            <person name="Holland S.M."/>
        </authorList>
    </citation>
    <scope>NUCLEOTIDE SEQUENCE [LARGE SCALE GENOMIC DNA]</scope>
    <source>
        <strain evidence="3">ATCC BAA-1260 / CGDNIH1</strain>
    </source>
</reference>
<accession>A0A286M368</accession>
<proteinExistence type="predicted"/>
<evidence type="ECO:0000256" key="1">
    <source>
        <dbReference type="SAM" id="MobiDB-lite"/>
    </source>
</evidence>
<evidence type="ECO:0000313" key="3">
    <source>
        <dbReference type="Proteomes" id="UP000001963"/>
    </source>
</evidence>
<organism evidence="2 3">
    <name type="scientific">Granulibacter bethesdensis (strain ATCC BAA-1260 / CGDNIH1)</name>
    <dbReference type="NCBI Taxonomy" id="391165"/>
    <lineage>
        <taxon>Bacteria</taxon>
        <taxon>Pseudomonadati</taxon>
        <taxon>Pseudomonadota</taxon>
        <taxon>Alphaproteobacteria</taxon>
        <taxon>Acetobacterales</taxon>
        <taxon>Acetobacteraceae</taxon>
        <taxon>Granulibacter</taxon>
    </lineage>
</organism>